<feature type="compositionally biased region" description="Basic and acidic residues" evidence="1">
    <location>
        <begin position="373"/>
        <end position="398"/>
    </location>
</feature>
<accession>A0A4Y9STM2</accession>
<comment type="caution">
    <text evidence="2">The sequence shown here is derived from an EMBL/GenBank/DDBJ whole genome shotgun (WGS) entry which is preliminary data.</text>
</comment>
<feature type="compositionally biased region" description="Low complexity" evidence="1">
    <location>
        <begin position="104"/>
        <end position="131"/>
    </location>
</feature>
<organism evidence="2 3">
    <name type="scientific">Zemynaea arenosa</name>
    <dbReference type="NCBI Taxonomy" id="2561931"/>
    <lineage>
        <taxon>Bacteria</taxon>
        <taxon>Pseudomonadati</taxon>
        <taxon>Pseudomonadota</taxon>
        <taxon>Betaproteobacteria</taxon>
        <taxon>Burkholderiales</taxon>
        <taxon>Oxalobacteraceae</taxon>
        <taxon>Telluria group</taxon>
        <taxon>Zemynaea</taxon>
    </lineage>
</organism>
<feature type="non-terminal residue" evidence="2">
    <location>
        <position position="398"/>
    </location>
</feature>
<feature type="compositionally biased region" description="Polar residues" evidence="1">
    <location>
        <begin position="89"/>
        <end position="100"/>
    </location>
</feature>
<feature type="compositionally biased region" description="Basic and acidic residues" evidence="1">
    <location>
        <begin position="340"/>
        <end position="350"/>
    </location>
</feature>
<feature type="region of interest" description="Disordered" evidence="1">
    <location>
        <begin position="339"/>
        <end position="398"/>
    </location>
</feature>
<name>A0A4Y9STM2_9BURK</name>
<evidence type="ECO:0000313" key="2">
    <source>
        <dbReference type="EMBL" id="TFW27993.1"/>
    </source>
</evidence>
<evidence type="ECO:0000256" key="1">
    <source>
        <dbReference type="SAM" id="MobiDB-lite"/>
    </source>
</evidence>
<evidence type="ECO:0000313" key="3">
    <source>
        <dbReference type="Proteomes" id="UP000298438"/>
    </source>
</evidence>
<protein>
    <submittedName>
        <fullName evidence="2">Uncharacterized protein</fullName>
    </submittedName>
</protein>
<feature type="compositionally biased region" description="Low complexity" evidence="1">
    <location>
        <begin position="351"/>
        <end position="366"/>
    </location>
</feature>
<proteinExistence type="predicted"/>
<sequence length="398" mass="44271">MRFDAQYKGKPFEGWTHRVILDPASQQIRVDGDELYPDSFLADGSVFFGTGRWFRPGWYVMPEGDGIYLDDAMYSVHFKRSDPPESGALQASQPSRSNVPPTRPAAQAGASAAAKVANPPKSAAPNPVQPSVSAAASAAPSWGWLDGYIDKTFLHLDQKFRMYTEQNGSVLVYGRYKFRRAGTGGQLVAIASPDCETVGGVLRSSRSMVIECEEWTGTNRFVIEAEGEGFQETYYFKSSTGLNFLNDFEYVSASHWSPDTQANRELEAERTQRHREEQAIKAAEYAAEKRERDQAEREALAEGIGNLISGGSSDYERKEAEANAVQQRMLDGIAANARAAEARQQAERQRQQAQQQAEARAQQEQRLALLKQTQEDNARRADGNARQAAERQRQAEQD</sequence>
<reference evidence="2 3" key="1">
    <citation type="submission" date="2019-03" db="EMBL/GenBank/DDBJ databases">
        <title>Draft Genome Sequence of Massilia arenosa sp. nov., a Novel Massilia Species Isolated from a Sandy-loam Maize Soil.</title>
        <authorList>
            <person name="Raths R."/>
            <person name="Peta V."/>
            <person name="Bucking H."/>
        </authorList>
    </citation>
    <scope>NUCLEOTIDE SEQUENCE [LARGE SCALE GENOMIC DNA]</scope>
    <source>
        <strain evidence="2 3">MC02</strain>
    </source>
</reference>
<dbReference type="EMBL" id="SPVF01000043">
    <property type="protein sequence ID" value="TFW27993.1"/>
    <property type="molecule type" value="Genomic_DNA"/>
</dbReference>
<gene>
    <name evidence="2" type="ORF">E4L96_03030</name>
</gene>
<feature type="region of interest" description="Disordered" evidence="1">
    <location>
        <begin position="83"/>
        <end position="131"/>
    </location>
</feature>
<dbReference type="AlphaFoldDB" id="A0A4Y9STM2"/>
<dbReference type="Proteomes" id="UP000298438">
    <property type="component" value="Unassembled WGS sequence"/>
</dbReference>
<keyword evidence="3" id="KW-1185">Reference proteome</keyword>